<evidence type="ECO:0000313" key="4">
    <source>
        <dbReference type="Proteomes" id="UP000655751"/>
    </source>
</evidence>
<comment type="caution">
    <text evidence="3">The sequence shown here is derived from an EMBL/GenBank/DDBJ whole genome shotgun (WGS) entry which is preliminary data.</text>
</comment>
<protein>
    <submittedName>
        <fullName evidence="3">Cysteine hydrolase</fullName>
    </submittedName>
</protein>
<dbReference type="AlphaFoldDB" id="A0A931IFS0"/>
<dbReference type="InterPro" id="IPR036380">
    <property type="entry name" value="Isochorismatase-like_sf"/>
</dbReference>
<dbReference type="GO" id="GO:0016787">
    <property type="term" value="F:hydrolase activity"/>
    <property type="evidence" value="ECO:0007669"/>
    <property type="project" value="UniProtKB-KW"/>
</dbReference>
<sequence>MSALDPTRTALLVMDYQVAIADQLPDTGALLDRLTTAVSDIRSRGGRIGWVRVAFEDSDFDAIPPSSVWAPIAEPQRRARFHIDSPATAVHPALDRRPEDIDVRKTRVGAFTTTDLDHRLREHDITTLLLAGISTSGVVLSTVREAMDRDYRVTVLADACADPDPDLHAVLTRTVFPRGATVVTVGELSS</sequence>
<evidence type="ECO:0000259" key="2">
    <source>
        <dbReference type="Pfam" id="PF00857"/>
    </source>
</evidence>
<organism evidence="3 4">
    <name type="scientific">Nocardia bovistercoris</name>
    <dbReference type="NCBI Taxonomy" id="2785916"/>
    <lineage>
        <taxon>Bacteria</taxon>
        <taxon>Bacillati</taxon>
        <taxon>Actinomycetota</taxon>
        <taxon>Actinomycetes</taxon>
        <taxon>Mycobacteriales</taxon>
        <taxon>Nocardiaceae</taxon>
        <taxon>Nocardia</taxon>
    </lineage>
</organism>
<reference evidence="3" key="1">
    <citation type="submission" date="2020-11" db="EMBL/GenBank/DDBJ databases">
        <title>Nocardia NEAU-351.nov., a novel actinomycete isolated from the cow dung.</title>
        <authorList>
            <person name="Zhang X."/>
        </authorList>
    </citation>
    <scope>NUCLEOTIDE SEQUENCE</scope>
    <source>
        <strain evidence="3">NEAU-351</strain>
    </source>
</reference>
<dbReference type="SUPFAM" id="SSF52499">
    <property type="entry name" value="Isochorismatase-like hydrolases"/>
    <property type="match status" value="1"/>
</dbReference>
<evidence type="ECO:0000256" key="1">
    <source>
        <dbReference type="ARBA" id="ARBA00022801"/>
    </source>
</evidence>
<dbReference type="Proteomes" id="UP000655751">
    <property type="component" value="Unassembled WGS sequence"/>
</dbReference>
<dbReference type="CDD" id="cd00431">
    <property type="entry name" value="cysteine_hydrolases"/>
    <property type="match status" value="1"/>
</dbReference>
<gene>
    <name evidence="3" type="ORF">IT779_29955</name>
</gene>
<name>A0A931IFS0_9NOCA</name>
<dbReference type="EMBL" id="JADMLG010000015">
    <property type="protein sequence ID" value="MBH0780506.1"/>
    <property type="molecule type" value="Genomic_DNA"/>
</dbReference>
<dbReference type="RefSeq" id="WP_196152806.1">
    <property type="nucleotide sequence ID" value="NZ_JADMLG010000015.1"/>
</dbReference>
<feature type="domain" description="Isochorismatase-like" evidence="2">
    <location>
        <begin position="9"/>
        <end position="185"/>
    </location>
</feature>
<dbReference type="Gene3D" id="3.40.50.850">
    <property type="entry name" value="Isochorismatase-like"/>
    <property type="match status" value="1"/>
</dbReference>
<dbReference type="PANTHER" id="PTHR43540">
    <property type="entry name" value="PEROXYUREIDOACRYLATE/UREIDOACRYLATE AMIDOHYDROLASE-RELATED"/>
    <property type="match status" value="1"/>
</dbReference>
<accession>A0A931IFS0</accession>
<dbReference type="Pfam" id="PF00857">
    <property type="entry name" value="Isochorismatase"/>
    <property type="match status" value="1"/>
</dbReference>
<proteinExistence type="predicted"/>
<keyword evidence="1 3" id="KW-0378">Hydrolase</keyword>
<dbReference type="InterPro" id="IPR050272">
    <property type="entry name" value="Isochorismatase-like_hydrls"/>
</dbReference>
<keyword evidence="4" id="KW-1185">Reference proteome</keyword>
<dbReference type="InterPro" id="IPR000868">
    <property type="entry name" value="Isochorismatase-like_dom"/>
</dbReference>
<evidence type="ECO:0000313" key="3">
    <source>
        <dbReference type="EMBL" id="MBH0780506.1"/>
    </source>
</evidence>